<accession>A0AA38CGH6</accession>
<reference evidence="1 2" key="1">
    <citation type="journal article" date="2021" name="Nat. Plants">
        <title>The Taxus genome provides insights into paclitaxel biosynthesis.</title>
        <authorList>
            <person name="Xiong X."/>
            <person name="Gou J."/>
            <person name="Liao Q."/>
            <person name="Li Y."/>
            <person name="Zhou Q."/>
            <person name="Bi G."/>
            <person name="Li C."/>
            <person name="Du R."/>
            <person name="Wang X."/>
            <person name="Sun T."/>
            <person name="Guo L."/>
            <person name="Liang H."/>
            <person name="Lu P."/>
            <person name="Wu Y."/>
            <person name="Zhang Z."/>
            <person name="Ro D.K."/>
            <person name="Shang Y."/>
            <person name="Huang S."/>
            <person name="Yan J."/>
        </authorList>
    </citation>
    <scope>NUCLEOTIDE SEQUENCE [LARGE SCALE GENOMIC DNA]</scope>
    <source>
        <strain evidence="1">Ta-2019</strain>
    </source>
</reference>
<feature type="non-terminal residue" evidence="1">
    <location>
        <position position="164"/>
    </location>
</feature>
<gene>
    <name evidence="1" type="ORF">KI387_028911</name>
</gene>
<name>A0AA38CGH6_TAXCH</name>
<evidence type="ECO:0000313" key="1">
    <source>
        <dbReference type="EMBL" id="KAH9297229.1"/>
    </source>
</evidence>
<sequence>RWLGVVGQPRVVLAGQDVAYYQHVLEGVTTLDIVWRPYRGHQPCGGARSQLRWIQYTFWIAGQRPREYKRIPLERVRRQMGLRQDEPPPFPQYWRDDVEAPLPAPQLMDLDWVAEWQADDTVDDAGCTGSFLVWWAGERAVRRAQPAQPNLAAVRAERDQLRDE</sequence>
<feature type="non-terminal residue" evidence="1">
    <location>
        <position position="1"/>
    </location>
</feature>
<comment type="caution">
    <text evidence="1">The sequence shown here is derived from an EMBL/GenBank/DDBJ whole genome shotgun (WGS) entry which is preliminary data.</text>
</comment>
<protein>
    <submittedName>
        <fullName evidence="1">Uncharacterized protein</fullName>
    </submittedName>
</protein>
<dbReference type="AlphaFoldDB" id="A0AA38CGH6"/>
<organism evidence="1 2">
    <name type="scientific">Taxus chinensis</name>
    <name type="common">Chinese yew</name>
    <name type="synonym">Taxus wallichiana var. chinensis</name>
    <dbReference type="NCBI Taxonomy" id="29808"/>
    <lineage>
        <taxon>Eukaryota</taxon>
        <taxon>Viridiplantae</taxon>
        <taxon>Streptophyta</taxon>
        <taxon>Embryophyta</taxon>
        <taxon>Tracheophyta</taxon>
        <taxon>Spermatophyta</taxon>
        <taxon>Pinopsida</taxon>
        <taxon>Pinidae</taxon>
        <taxon>Conifers II</taxon>
        <taxon>Cupressales</taxon>
        <taxon>Taxaceae</taxon>
        <taxon>Taxus</taxon>
    </lineage>
</organism>
<proteinExistence type="predicted"/>
<dbReference type="EMBL" id="JAHRHJ020000010">
    <property type="protein sequence ID" value="KAH9297229.1"/>
    <property type="molecule type" value="Genomic_DNA"/>
</dbReference>
<dbReference type="Proteomes" id="UP000824469">
    <property type="component" value="Unassembled WGS sequence"/>
</dbReference>
<keyword evidence="2" id="KW-1185">Reference proteome</keyword>
<evidence type="ECO:0000313" key="2">
    <source>
        <dbReference type="Proteomes" id="UP000824469"/>
    </source>
</evidence>